<keyword evidence="3" id="KW-1185">Reference proteome</keyword>
<dbReference type="AlphaFoldDB" id="A0A6M8HZK7"/>
<keyword evidence="2" id="KW-0614">Plasmid</keyword>
<sequence length="107" mass="11968">MSPALASDPVLVHLRTALTGLYGSRLERVLLFGSRARGDAQPQSDYDVAVFLEPLHDRWAELDRLADLRVRFLDETGAFIDAKPYSTAAYGDPTPLMHEIRREGLDL</sequence>
<protein>
    <submittedName>
        <fullName evidence="2">Nucleotidyltransferase domain-containing protein</fullName>
    </submittedName>
</protein>
<evidence type="ECO:0000313" key="3">
    <source>
        <dbReference type="Proteomes" id="UP000500767"/>
    </source>
</evidence>
<dbReference type="Gene3D" id="3.30.460.10">
    <property type="entry name" value="Beta Polymerase, domain 2"/>
    <property type="match status" value="1"/>
</dbReference>
<gene>
    <name evidence="2" type="ORF">HN018_28010</name>
</gene>
<dbReference type="PANTHER" id="PTHR33933:SF1">
    <property type="entry name" value="PROTEIN ADENYLYLTRANSFERASE MNTA-RELATED"/>
    <property type="match status" value="1"/>
</dbReference>
<keyword evidence="2" id="KW-0808">Transferase</keyword>
<dbReference type="KEGG" id="lck:HN018_28010"/>
<reference evidence="2 3" key="1">
    <citation type="journal article" date="2014" name="World J. Microbiol. Biotechnol.">
        <title>Biodiversity and physiological characteristics of Antarctic and Arctic lichens-associated bacteria.</title>
        <authorList>
            <person name="Lee Y.M."/>
            <person name="Kim E.H."/>
            <person name="Lee H.K."/>
            <person name="Hong S.G."/>
        </authorList>
    </citation>
    <scope>NUCLEOTIDE SEQUENCE [LARGE SCALE GENOMIC DNA]</scope>
    <source>
        <strain evidence="2 3">PAMC 26569</strain>
        <plasmid evidence="2">unnamed6</plasmid>
    </source>
</reference>
<dbReference type="Pfam" id="PF18765">
    <property type="entry name" value="Polbeta"/>
    <property type="match status" value="1"/>
</dbReference>
<dbReference type="InterPro" id="IPR052548">
    <property type="entry name" value="Type_VII_TA_antitoxin"/>
</dbReference>
<dbReference type="EMBL" id="CP053713">
    <property type="protein sequence ID" value="QKE93969.1"/>
    <property type="molecule type" value="Genomic_DNA"/>
</dbReference>
<evidence type="ECO:0000313" key="2">
    <source>
        <dbReference type="EMBL" id="QKE93969.1"/>
    </source>
</evidence>
<organism evidence="2 3">
    <name type="scientific">Lichenicola cladoniae</name>
    <dbReference type="NCBI Taxonomy" id="1484109"/>
    <lineage>
        <taxon>Bacteria</taxon>
        <taxon>Pseudomonadati</taxon>
        <taxon>Pseudomonadota</taxon>
        <taxon>Alphaproteobacteria</taxon>
        <taxon>Acetobacterales</taxon>
        <taxon>Acetobacteraceae</taxon>
        <taxon>Lichenicola</taxon>
    </lineage>
</organism>
<evidence type="ECO:0000259" key="1">
    <source>
        <dbReference type="Pfam" id="PF18765"/>
    </source>
</evidence>
<geneLocation type="plasmid" evidence="2 3">
    <name>unnamed6</name>
</geneLocation>
<dbReference type="RefSeq" id="WP_171837207.1">
    <property type="nucleotide sequence ID" value="NZ_CP053713.1"/>
</dbReference>
<proteinExistence type="predicted"/>
<dbReference type="InterPro" id="IPR041633">
    <property type="entry name" value="Polbeta"/>
</dbReference>
<accession>A0A6M8HZK7</accession>
<dbReference type="InterPro" id="IPR043519">
    <property type="entry name" value="NT_sf"/>
</dbReference>
<dbReference type="PANTHER" id="PTHR33933">
    <property type="entry name" value="NUCLEOTIDYLTRANSFERASE"/>
    <property type="match status" value="1"/>
</dbReference>
<dbReference type="GO" id="GO:0016740">
    <property type="term" value="F:transferase activity"/>
    <property type="evidence" value="ECO:0007669"/>
    <property type="project" value="UniProtKB-KW"/>
</dbReference>
<dbReference type="SUPFAM" id="SSF81301">
    <property type="entry name" value="Nucleotidyltransferase"/>
    <property type="match status" value="1"/>
</dbReference>
<dbReference type="Proteomes" id="UP000500767">
    <property type="component" value="Plasmid unnamed6"/>
</dbReference>
<dbReference type="CDD" id="cd05403">
    <property type="entry name" value="NT_KNTase_like"/>
    <property type="match status" value="1"/>
</dbReference>
<feature type="domain" description="Polymerase beta nucleotidyltransferase" evidence="1">
    <location>
        <begin position="26"/>
        <end position="70"/>
    </location>
</feature>
<name>A0A6M8HZK7_9PROT</name>